<accession>A0A8T2QI29</accession>
<evidence type="ECO:0000313" key="2">
    <source>
        <dbReference type="EMBL" id="KAH7283406.1"/>
    </source>
</evidence>
<dbReference type="SUPFAM" id="SSF51101">
    <property type="entry name" value="Mannose-binding lectins"/>
    <property type="match status" value="1"/>
</dbReference>
<dbReference type="OrthoDB" id="3758675at2759"/>
<comment type="caution">
    <text evidence="2">The sequence shown here is derived from an EMBL/GenBank/DDBJ whole genome shotgun (WGS) entry which is preliminary data.</text>
</comment>
<protein>
    <recommendedName>
        <fullName evidence="1">Jacalin-type lectin domain-containing protein</fullName>
    </recommendedName>
</protein>
<name>A0A8T2QI29_CERRI</name>
<proteinExistence type="predicted"/>
<feature type="domain" description="Jacalin-type lectin" evidence="1">
    <location>
        <begin position="40"/>
        <end position="183"/>
    </location>
</feature>
<dbReference type="CDD" id="cd09302">
    <property type="entry name" value="Jacalin_like"/>
    <property type="match status" value="1"/>
</dbReference>
<keyword evidence="3" id="KW-1185">Reference proteome</keyword>
<dbReference type="PROSITE" id="PS51752">
    <property type="entry name" value="JACALIN_LECTIN"/>
    <property type="match status" value="1"/>
</dbReference>
<sequence>MAQATCKRVSSHPAPPTASSVAEDLLSHQYCSRRSNAEVTAPLCFIGGRGGSQHVVKGWQEGKLITKLRVYSGPWQIKAVRLWLSGDGDSEYKQFGEPGGSAWAEFAFQDGEVVTAMSLWGNGAGTRAGWIHFRTNKGRSFDYGMHDWPKKTEYPVNVGSGILVGAIYNAGADIDAHGYYFLDSPIARARATDVCYPNLTFDSHQITPITLDSYSQRNTSPHPISWGFSGNQVAKQSQKWTSQIGNSFTVSLTVEAAVPTVVKASGQFGWQLSVVSTHEAAEEEAHSLTWTVGGTLQPSEAISLVALTRRGKLSIPYNSTIVITLKNGATFSFACSGTYEGLAYTGVEVTDAPTASRLNAKPKSYLTL</sequence>
<reference evidence="2" key="1">
    <citation type="submission" date="2021-08" db="EMBL/GenBank/DDBJ databases">
        <title>WGS assembly of Ceratopteris richardii.</title>
        <authorList>
            <person name="Marchant D.B."/>
            <person name="Chen G."/>
            <person name="Jenkins J."/>
            <person name="Shu S."/>
            <person name="Leebens-Mack J."/>
            <person name="Grimwood J."/>
            <person name="Schmutz J."/>
            <person name="Soltis P."/>
            <person name="Soltis D."/>
            <person name="Chen Z.-H."/>
        </authorList>
    </citation>
    <scope>NUCLEOTIDE SEQUENCE</scope>
    <source>
        <strain evidence="2">Whitten #5841</strain>
        <tissue evidence="2">Leaf</tissue>
    </source>
</reference>
<gene>
    <name evidence="2" type="ORF">KP509_34G005800</name>
</gene>
<dbReference type="EMBL" id="CM035439">
    <property type="protein sequence ID" value="KAH7283406.1"/>
    <property type="molecule type" value="Genomic_DNA"/>
</dbReference>
<dbReference type="SUPFAM" id="SSF56973">
    <property type="entry name" value="Aerolisin/ETX pore-forming domain"/>
    <property type="match status" value="1"/>
</dbReference>
<dbReference type="InterPro" id="IPR001229">
    <property type="entry name" value="Jacalin-like_lectin_dom"/>
</dbReference>
<dbReference type="OMA" id="FMFINEV"/>
<dbReference type="Gene3D" id="2.100.10.30">
    <property type="entry name" value="Jacalin-like lectin domain"/>
    <property type="match status" value="1"/>
</dbReference>
<dbReference type="AlphaFoldDB" id="A0A8T2QI29"/>
<dbReference type="InterPro" id="IPR036404">
    <property type="entry name" value="Jacalin-like_lectin_dom_sf"/>
</dbReference>
<organism evidence="2 3">
    <name type="scientific">Ceratopteris richardii</name>
    <name type="common">Triangle waterfern</name>
    <dbReference type="NCBI Taxonomy" id="49495"/>
    <lineage>
        <taxon>Eukaryota</taxon>
        <taxon>Viridiplantae</taxon>
        <taxon>Streptophyta</taxon>
        <taxon>Embryophyta</taxon>
        <taxon>Tracheophyta</taxon>
        <taxon>Polypodiopsida</taxon>
        <taxon>Polypodiidae</taxon>
        <taxon>Polypodiales</taxon>
        <taxon>Pteridineae</taxon>
        <taxon>Pteridaceae</taxon>
        <taxon>Parkerioideae</taxon>
        <taxon>Ceratopteris</taxon>
    </lineage>
</organism>
<dbReference type="Proteomes" id="UP000825935">
    <property type="component" value="Chromosome 34"/>
</dbReference>
<evidence type="ECO:0000313" key="3">
    <source>
        <dbReference type="Proteomes" id="UP000825935"/>
    </source>
</evidence>
<evidence type="ECO:0000259" key="1">
    <source>
        <dbReference type="PROSITE" id="PS51752"/>
    </source>
</evidence>
<dbReference type="Gene3D" id="2.170.15.10">
    <property type="entry name" value="Proaerolysin, chain A, domain 3"/>
    <property type="match status" value="1"/>
</dbReference>